<protein>
    <recommendedName>
        <fullName evidence="4">Lipoprotein</fullName>
    </recommendedName>
</protein>
<gene>
    <name evidence="2" type="ORF">GGR06_002481</name>
</gene>
<keyword evidence="1" id="KW-0732">Signal</keyword>
<dbReference type="AlphaFoldDB" id="A0A840CZB8"/>
<accession>A0A840CZB8</accession>
<evidence type="ECO:0000313" key="3">
    <source>
        <dbReference type="Proteomes" id="UP000560658"/>
    </source>
</evidence>
<name>A0A840CZB8_9BACE</name>
<dbReference type="EMBL" id="JACIER010000009">
    <property type="protein sequence ID" value="MBB4044686.1"/>
    <property type="molecule type" value="Genomic_DNA"/>
</dbReference>
<proteinExistence type="predicted"/>
<reference evidence="2" key="1">
    <citation type="submission" date="2020-08" db="EMBL/GenBank/DDBJ databases">
        <title>Genomic Encyclopedia of Type Strains, Phase IV (KMG-IV): sequencing the most valuable type-strain genomes for metagenomic binning, comparative biology and taxonomic classification.</title>
        <authorList>
            <person name="Goeker M."/>
        </authorList>
    </citation>
    <scope>NUCLEOTIDE SEQUENCE [LARGE SCALE GENOMIC DNA]</scope>
    <source>
        <strain evidence="2">DSM 105720</strain>
    </source>
</reference>
<evidence type="ECO:0008006" key="4">
    <source>
        <dbReference type="Google" id="ProtNLM"/>
    </source>
</evidence>
<sequence length="292" mass="32189">MKHPVNLFFALFLLLCSCSQHMDDEWKPDKLSNGPETQSVGFALSRASLETFAEHGITEIGIYVYLKDSLVFGKNLPLNNGNLKVDVPLGEKLQTFAVANAGHLEDTDSLSKVVVYQDEQAQKEVFISPVAEFMSDRTVSQVNLELKRAVGQATFQPLETGAEIAAITQFDAMNLVFSNVGIGYKVNSGACIQGNVTVSAGLGAGFQASVYSFSTEGKDLTGVDVIYKKAGVEVNRTKRALDTNITFQVSKRTIVKMPILDESYLKYPFDQVRSMKMRTDISRKLVIEECDF</sequence>
<evidence type="ECO:0000256" key="1">
    <source>
        <dbReference type="SAM" id="SignalP"/>
    </source>
</evidence>
<feature type="signal peptide" evidence="1">
    <location>
        <begin position="1"/>
        <end position="22"/>
    </location>
</feature>
<evidence type="ECO:0000313" key="2">
    <source>
        <dbReference type="EMBL" id="MBB4044686.1"/>
    </source>
</evidence>
<keyword evidence="3" id="KW-1185">Reference proteome</keyword>
<dbReference type="PROSITE" id="PS51257">
    <property type="entry name" value="PROKAR_LIPOPROTEIN"/>
    <property type="match status" value="1"/>
</dbReference>
<dbReference type="RefSeq" id="WP_044159940.1">
    <property type="nucleotide sequence ID" value="NZ_JACIER010000009.1"/>
</dbReference>
<dbReference type="Proteomes" id="UP000560658">
    <property type="component" value="Unassembled WGS sequence"/>
</dbReference>
<organism evidence="2 3">
    <name type="scientific">Bacteroides reticulotermitis</name>
    <dbReference type="NCBI Taxonomy" id="1133319"/>
    <lineage>
        <taxon>Bacteria</taxon>
        <taxon>Pseudomonadati</taxon>
        <taxon>Bacteroidota</taxon>
        <taxon>Bacteroidia</taxon>
        <taxon>Bacteroidales</taxon>
        <taxon>Bacteroidaceae</taxon>
        <taxon>Bacteroides</taxon>
    </lineage>
</organism>
<comment type="caution">
    <text evidence="2">The sequence shown here is derived from an EMBL/GenBank/DDBJ whole genome shotgun (WGS) entry which is preliminary data.</text>
</comment>
<feature type="chain" id="PRO_5032407091" description="Lipoprotein" evidence="1">
    <location>
        <begin position="23"/>
        <end position="292"/>
    </location>
</feature>